<name>A0A3P6RGC8_TAEAS</name>
<gene>
    <name evidence="2" type="ORF">TASK_LOCUS9346</name>
</gene>
<proteinExistence type="predicted"/>
<organism evidence="2 3">
    <name type="scientific">Taenia asiatica</name>
    <name type="common">Asian tapeworm</name>
    <dbReference type="NCBI Taxonomy" id="60517"/>
    <lineage>
        <taxon>Eukaryota</taxon>
        <taxon>Metazoa</taxon>
        <taxon>Spiralia</taxon>
        <taxon>Lophotrochozoa</taxon>
        <taxon>Platyhelminthes</taxon>
        <taxon>Cestoda</taxon>
        <taxon>Eucestoda</taxon>
        <taxon>Cyclophyllidea</taxon>
        <taxon>Taeniidae</taxon>
        <taxon>Taenia</taxon>
    </lineage>
</organism>
<evidence type="ECO:0000313" key="3">
    <source>
        <dbReference type="Proteomes" id="UP000282613"/>
    </source>
</evidence>
<evidence type="ECO:0000256" key="1">
    <source>
        <dbReference type="SAM" id="MobiDB-lite"/>
    </source>
</evidence>
<reference evidence="2 3" key="1">
    <citation type="submission" date="2018-11" db="EMBL/GenBank/DDBJ databases">
        <authorList>
            <consortium name="Pathogen Informatics"/>
        </authorList>
    </citation>
    <scope>NUCLEOTIDE SEQUENCE [LARGE SCALE GENOMIC DNA]</scope>
</reference>
<dbReference type="AlphaFoldDB" id="A0A3P6RGC8"/>
<dbReference type="Proteomes" id="UP000282613">
    <property type="component" value="Unassembled WGS sequence"/>
</dbReference>
<evidence type="ECO:0000313" key="2">
    <source>
        <dbReference type="EMBL" id="VDK42931.1"/>
    </source>
</evidence>
<accession>A0A3P6RGC8</accession>
<keyword evidence="3" id="KW-1185">Reference proteome</keyword>
<protein>
    <submittedName>
        <fullName evidence="2">Uncharacterized protein</fullName>
    </submittedName>
</protein>
<sequence length="51" mass="5752">MLLILLWHSAAALRSLQQLDIFYERVRIARRRGGGDKSRAKATARSIQPGC</sequence>
<feature type="region of interest" description="Disordered" evidence="1">
    <location>
        <begin position="31"/>
        <end position="51"/>
    </location>
</feature>
<dbReference type="EMBL" id="UYRS01019107">
    <property type="protein sequence ID" value="VDK42931.1"/>
    <property type="molecule type" value="Genomic_DNA"/>
</dbReference>